<evidence type="ECO:0000256" key="4">
    <source>
        <dbReference type="ARBA" id="ARBA00010897"/>
    </source>
</evidence>
<dbReference type="GO" id="GO:0034355">
    <property type="term" value="P:NAD+ biosynthetic process via the salvage pathway"/>
    <property type="evidence" value="ECO:0007669"/>
    <property type="project" value="TreeGrafter"/>
</dbReference>
<dbReference type="PANTHER" id="PTHR11098">
    <property type="entry name" value="NICOTINATE PHOSPHORIBOSYLTRANSFERASE"/>
    <property type="match status" value="1"/>
</dbReference>
<dbReference type="PIRSF" id="PIRSF000484">
    <property type="entry name" value="NAPRT"/>
    <property type="match status" value="1"/>
</dbReference>
<dbReference type="SUPFAM" id="SSF54675">
    <property type="entry name" value="Nicotinate/Quinolinate PRTase N-terminal domain-like"/>
    <property type="match status" value="1"/>
</dbReference>
<dbReference type="InterPro" id="IPR040727">
    <property type="entry name" value="NAPRTase_N"/>
</dbReference>
<dbReference type="InterPro" id="IPR007229">
    <property type="entry name" value="Nic_PRibTrfase-Fam"/>
</dbReference>
<evidence type="ECO:0000259" key="18">
    <source>
        <dbReference type="Pfam" id="PF17956"/>
    </source>
</evidence>
<dbReference type="GeneID" id="16069492"/>
<dbReference type="KEGG" id="sre:PTSG_10034"/>
<comment type="cofactor">
    <cofactor evidence="2">
        <name>Mg(2+)</name>
        <dbReference type="ChEBI" id="CHEBI:18420"/>
    </cofactor>
</comment>
<keyword evidence="9 19" id="KW-0328">Glycosyltransferase</keyword>
<dbReference type="EC" id="6.3.4.21" evidence="5 16"/>
<accession>F2UPB4</accession>
<evidence type="ECO:0000256" key="5">
    <source>
        <dbReference type="ARBA" id="ARBA00013236"/>
    </source>
</evidence>
<dbReference type="Pfam" id="PF17956">
    <property type="entry name" value="NAPRTase_C"/>
    <property type="match status" value="1"/>
</dbReference>
<dbReference type="InParanoid" id="F2UPB4"/>
<dbReference type="InterPro" id="IPR041619">
    <property type="entry name" value="NAPRTase_C"/>
</dbReference>
<protein>
    <recommendedName>
        <fullName evidence="5 16">Nicotinate phosphoribosyltransferase</fullName>
        <ecNumber evidence="5 16">6.3.4.21</ecNumber>
    </recommendedName>
</protein>
<dbReference type="FunFam" id="3.20.20.70:FF:000227">
    <property type="entry name" value="Nicotinate phosphoribosyltransferase"/>
    <property type="match status" value="1"/>
</dbReference>
<evidence type="ECO:0000256" key="10">
    <source>
        <dbReference type="ARBA" id="ARBA00022679"/>
    </source>
</evidence>
<dbReference type="GO" id="GO:0046872">
    <property type="term" value="F:metal ion binding"/>
    <property type="evidence" value="ECO:0007669"/>
    <property type="project" value="UniProtKB-KW"/>
</dbReference>
<dbReference type="UniPathway" id="UPA00253">
    <property type="reaction ID" value="UER00457"/>
</dbReference>
<keyword evidence="11" id="KW-0479">Metal-binding</keyword>
<keyword evidence="7 16" id="KW-0436">Ligase</keyword>
<evidence type="ECO:0000256" key="2">
    <source>
        <dbReference type="ARBA" id="ARBA00001946"/>
    </source>
</evidence>
<keyword evidence="12" id="KW-0460">Magnesium</keyword>
<dbReference type="OMA" id="VYFPGSP"/>
<sequence>MQSLATPPENTLVKALLTDYYQITMAYAYWRSKKHNSRASFDLFFRKSPFQGEFTIFCGLEDSLRFLAHFGFSDEDIQYLKTVMGDTTDPGFFEYLRHVDASDVTVHAIPEGSVVFPKVPLIRVEGPLAVVQLIETTLLTLVNFASLVATNAARFRLAAGPKARMLEFGLRRAQGPDGGLTASKYCYIGGFDATSNVMAGKLHDIPIAGTHAHSFVSSFRGMEEIPDRSLAYADKSDTCKDFGQLVKEKLSQLQSAWIDSPAAVHLETNLDELGAFTAYAIAFPSKFLALVDTYDTLRSGVPNFIAVALALCDLGYAPHGIRLDSGDLAYQSIESRKYISWTAERFKCEKLNSALIVASNDINEDTLNSLAQHGHRIDSFGVGTHLVTCQAQPALGAVYKIVELDGNPCMKLSADVEKVTIPGKKDGYRLHGRDGAPICDVLLREGEKAPVVGEAFLCRHPFQEQKRAHVRPQKVTPLYKTYWDKGEAACELPTIHELKQRVTEQVAELRQDHKRRLNPTPYKVSVSSDLYTYIHELWLQHAPIGELS</sequence>
<comment type="pathway">
    <text evidence="3 16">Cofactor biosynthesis; NAD(+) biosynthesis; nicotinate D-ribonucleotide from nicotinate: step 1/1.</text>
</comment>
<comment type="function">
    <text evidence="14">Catalyzes the first step in the biosynthesis of NAD from nicotinic acid, the ATP-dependent synthesis of beta-nicotinate D-ribonucleotide from nicotinate and 5-phospho-D-ribose 1-phosphate. Helps prevent cellular oxidative stress via its role in NAD biosynthesis.</text>
</comment>
<feature type="domain" description="Nicotinate phosphoribosyltransferase N-terminal" evidence="17">
    <location>
        <begin position="16"/>
        <end position="143"/>
    </location>
</feature>
<dbReference type="SUPFAM" id="SSF51690">
    <property type="entry name" value="Nicotinate/Quinolinate PRTase C-terminal domain-like"/>
    <property type="match status" value="1"/>
</dbReference>
<comment type="catalytic activity">
    <reaction evidence="15 16">
        <text>5-phospho-alpha-D-ribose 1-diphosphate + nicotinate + ATP + H2O = nicotinate beta-D-ribonucleotide + ADP + phosphate + diphosphate</text>
        <dbReference type="Rhea" id="RHEA:36163"/>
        <dbReference type="ChEBI" id="CHEBI:15377"/>
        <dbReference type="ChEBI" id="CHEBI:30616"/>
        <dbReference type="ChEBI" id="CHEBI:32544"/>
        <dbReference type="ChEBI" id="CHEBI:33019"/>
        <dbReference type="ChEBI" id="CHEBI:43474"/>
        <dbReference type="ChEBI" id="CHEBI:57502"/>
        <dbReference type="ChEBI" id="CHEBI:58017"/>
        <dbReference type="ChEBI" id="CHEBI:456216"/>
        <dbReference type="EC" id="6.3.4.21"/>
    </reaction>
</comment>
<keyword evidence="20" id="KW-1185">Reference proteome</keyword>
<name>F2UPB4_SALR5</name>
<dbReference type="FunFam" id="3.20.140.10:FF:000006">
    <property type="entry name" value="Nicotinate phosphoribosyltransferase"/>
    <property type="match status" value="1"/>
</dbReference>
<dbReference type="InterPro" id="IPR006405">
    <property type="entry name" value="Nic_PRibTrfase_pncB"/>
</dbReference>
<dbReference type="GO" id="GO:0005829">
    <property type="term" value="C:cytosol"/>
    <property type="evidence" value="ECO:0007669"/>
    <property type="project" value="TreeGrafter"/>
</dbReference>
<evidence type="ECO:0000256" key="12">
    <source>
        <dbReference type="ARBA" id="ARBA00022842"/>
    </source>
</evidence>
<dbReference type="FunFam" id="3.20.20.70:FF:000155">
    <property type="entry name" value="Nicotinate phosphoribosyltransferase"/>
    <property type="match status" value="1"/>
</dbReference>
<evidence type="ECO:0000256" key="6">
    <source>
        <dbReference type="ARBA" id="ARBA00022553"/>
    </source>
</evidence>
<proteinExistence type="inferred from homology"/>
<evidence type="ECO:0000256" key="9">
    <source>
        <dbReference type="ARBA" id="ARBA00022676"/>
    </source>
</evidence>
<keyword evidence="13" id="KW-0464">Manganese</keyword>
<dbReference type="CDD" id="cd01570">
    <property type="entry name" value="NAPRTase_A"/>
    <property type="match status" value="1"/>
</dbReference>
<evidence type="ECO:0000256" key="15">
    <source>
        <dbReference type="ARBA" id="ARBA00048668"/>
    </source>
</evidence>
<dbReference type="Proteomes" id="UP000007799">
    <property type="component" value="Unassembled WGS sequence"/>
</dbReference>
<comment type="similarity">
    <text evidence="4 16">Belongs to the NAPRTase family.</text>
</comment>
<keyword evidence="8 16" id="KW-0662">Pyridine nucleotide biosynthesis</keyword>
<evidence type="ECO:0000256" key="7">
    <source>
        <dbReference type="ARBA" id="ARBA00022598"/>
    </source>
</evidence>
<reference evidence="19" key="1">
    <citation type="submission" date="2009-08" db="EMBL/GenBank/DDBJ databases">
        <title>Annotation of Salpingoeca rosetta.</title>
        <authorList>
            <consortium name="The Broad Institute Genome Sequencing Platform"/>
            <person name="Russ C."/>
            <person name="Cuomo C."/>
            <person name="Burger G."/>
            <person name="Gray M.W."/>
            <person name="Holland P.W.H."/>
            <person name="King N."/>
            <person name="Lang F.B.F."/>
            <person name="Roger A.J."/>
            <person name="Ruiz-Trillo I."/>
            <person name="Young S.K."/>
            <person name="Zeng Q."/>
            <person name="Gargeya S."/>
            <person name="Alvarado L."/>
            <person name="Berlin A."/>
            <person name="Chapman S.B."/>
            <person name="Chen Z."/>
            <person name="Freedman E."/>
            <person name="Gellesch M."/>
            <person name="Goldberg J."/>
            <person name="Griggs A."/>
            <person name="Gujja S."/>
            <person name="Heilman E."/>
            <person name="Heiman D."/>
            <person name="Howarth C."/>
            <person name="Mehta T."/>
            <person name="Neiman D."/>
            <person name="Pearson M."/>
            <person name="Roberts A."/>
            <person name="Saif S."/>
            <person name="Shea T."/>
            <person name="Shenoy N."/>
            <person name="Sisk P."/>
            <person name="Stolte C."/>
            <person name="Sykes S."/>
            <person name="White J."/>
            <person name="Yandava C."/>
            <person name="Haas B."/>
            <person name="Nusbaum C."/>
            <person name="Birren B."/>
        </authorList>
    </citation>
    <scope>NUCLEOTIDE SEQUENCE [LARGE SCALE GENOMIC DNA]</scope>
    <source>
        <strain evidence="19">ATCC 50818</strain>
    </source>
</reference>
<dbReference type="eggNOG" id="KOG2511">
    <property type="taxonomic scope" value="Eukaryota"/>
</dbReference>
<evidence type="ECO:0000313" key="20">
    <source>
        <dbReference type="Proteomes" id="UP000007799"/>
    </source>
</evidence>
<dbReference type="GO" id="GO:0016757">
    <property type="term" value="F:glycosyltransferase activity"/>
    <property type="evidence" value="ECO:0007669"/>
    <property type="project" value="UniProtKB-KW"/>
</dbReference>
<feature type="domain" description="Nicotinate phosphoribosyltransferase C-terminal" evidence="18">
    <location>
        <begin position="424"/>
        <end position="532"/>
    </location>
</feature>
<dbReference type="Gene3D" id="3.20.20.70">
    <property type="entry name" value="Aldolase class I"/>
    <property type="match status" value="2"/>
</dbReference>
<dbReference type="InterPro" id="IPR013785">
    <property type="entry name" value="Aldolase_TIM"/>
</dbReference>
<dbReference type="STRING" id="946362.F2UPB4"/>
<dbReference type="Gene3D" id="3.20.140.10">
    <property type="entry name" value="nicotinate phosphoribosyltransferase"/>
    <property type="match status" value="2"/>
</dbReference>
<dbReference type="FunFam" id="3.20.140.10:FF:000002">
    <property type="entry name" value="Nicotinate phosphoribosyltransferase"/>
    <property type="match status" value="1"/>
</dbReference>
<gene>
    <name evidence="19" type="ORF">PTSG_10034</name>
</gene>
<dbReference type="EMBL" id="GL832986">
    <property type="protein sequence ID" value="EGD79469.1"/>
    <property type="molecule type" value="Genomic_DNA"/>
</dbReference>
<evidence type="ECO:0000313" key="19">
    <source>
        <dbReference type="EMBL" id="EGD79469.1"/>
    </source>
</evidence>
<dbReference type="InterPro" id="IPR036068">
    <property type="entry name" value="Nicotinate_pribotase-like_C"/>
</dbReference>
<evidence type="ECO:0000256" key="8">
    <source>
        <dbReference type="ARBA" id="ARBA00022642"/>
    </source>
</evidence>
<comment type="cofactor">
    <cofactor evidence="1">
        <name>Mn(2+)</name>
        <dbReference type="ChEBI" id="CHEBI:29035"/>
    </cofactor>
</comment>
<evidence type="ECO:0000256" key="14">
    <source>
        <dbReference type="ARBA" id="ARBA00023426"/>
    </source>
</evidence>
<evidence type="ECO:0000256" key="1">
    <source>
        <dbReference type="ARBA" id="ARBA00001936"/>
    </source>
</evidence>
<keyword evidence="10 16" id="KW-0808">Transferase</keyword>
<organism evidence="20">
    <name type="scientific">Salpingoeca rosetta (strain ATCC 50818 / BSB-021)</name>
    <dbReference type="NCBI Taxonomy" id="946362"/>
    <lineage>
        <taxon>Eukaryota</taxon>
        <taxon>Choanoflagellata</taxon>
        <taxon>Craspedida</taxon>
        <taxon>Salpingoecidae</taxon>
        <taxon>Salpingoeca</taxon>
    </lineage>
</organism>
<dbReference type="RefSeq" id="XP_004988950.1">
    <property type="nucleotide sequence ID" value="XM_004988893.1"/>
</dbReference>
<evidence type="ECO:0000259" key="17">
    <source>
        <dbReference type="Pfam" id="PF17767"/>
    </source>
</evidence>
<comment type="PTM">
    <text evidence="16">Transiently phosphorylated on a His residue during the reaction cycle. Phosphorylation strongly increases the affinity for substrates and increases the rate of nicotinate D-ribonucleotide production. Dephosphorylation regenerates the low-affinity form of the enzyme, leading to product release.</text>
</comment>
<dbReference type="FunCoup" id="F2UPB4">
    <property type="interactions" value="249"/>
</dbReference>
<keyword evidence="6" id="KW-0597">Phosphoprotein</keyword>
<evidence type="ECO:0000256" key="11">
    <source>
        <dbReference type="ARBA" id="ARBA00022723"/>
    </source>
</evidence>
<evidence type="ECO:0000256" key="13">
    <source>
        <dbReference type="ARBA" id="ARBA00023211"/>
    </source>
</evidence>
<dbReference type="AlphaFoldDB" id="F2UPB4"/>
<dbReference type="OrthoDB" id="193380at2759"/>
<dbReference type="GO" id="GO:0004516">
    <property type="term" value="F:nicotinate phosphoribosyltransferase activity"/>
    <property type="evidence" value="ECO:0007669"/>
    <property type="project" value="UniProtKB-UniRule"/>
</dbReference>
<evidence type="ECO:0000256" key="16">
    <source>
        <dbReference type="RuleBase" id="RU365100"/>
    </source>
</evidence>
<dbReference type="Pfam" id="PF17767">
    <property type="entry name" value="NAPRTase_N"/>
    <property type="match status" value="1"/>
</dbReference>
<dbReference type="NCBIfam" id="TIGR01513">
    <property type="entry name" value="NAPRTase_put"/>
    <property type="match status" value="1"/>
</dbReference>
<dbReference type="PANTHER" id="PTHR11098:SF1">
    <property type="entry name" value="NICOTINATE PHOSPHORIBOSYLTRANSFERASE"/>
    <property type="match status" value="1"/>
</dbReference>
<evidence type="ECO:0000256" key="3">
    <source>
        <dbReference type="ARBA" id="ARBA00004952"/>
    </source>
</evidence>